<dbReference type="Gene3D" id="3.40.190.10">
    <property type="entry name" value="Periplasmic binding protein-like II"/>
    <property type="match status" value="2"/>
</dbReference>
<evidence type="ECO:0000256" key="3">
    <source>
        <dbReference type="ARBA" id="ARBA00023125"/>
    </source>
</evidence>
<evidence type="ECO:0000259" key="8">
    <source>
        <dbReference type="PROSITE" id="PS50931"/>
    </source>
</evidence>
<reference evidence="9 10" key="1">
    <citation type="submission" date="2019-12" db="EMBL/GenBank/DDBJ databases">
        <title>Rhizobium genotypes associated with high levels of biological nitrogen fixation by grain legumes in a temperate-maritime cropping system.</title>
        <authorList>
            <person name="Maluk M."/>
            <person name="Francesc Ferrando Molina F."/>
            <person name="Lopez Del Egido L."/>
            <person name="Lafos M."/>
            <person name="Langarica-Fuentes A."/>
            <person name="Gebre Yohannes G."/>
            <person name="Young M.W."/>
            <person name="Martin P."/>
            <person name="Gantlett R."/>
            <person name="Kenicer G."/>
            <person name="Hawes C."/>
            <person name="Begg G.S."/>
            <person name="Quilliam R.S."/>
            <person name="Squire G.R."/>
            <person name="Poole P.S."/>
            <person name="Young P.W."/>
            <person name="Iannetta P.M."/>
            <person name="James E.K."/>
        </authorList>
    </citation>
    <scope>NUCLEOTIDE SEQUENCE [LARGE SCALE GENOMIC DNA]</scope>
    <source>
        <strain evidence="9 10">JHI1118</strain>
    </source>
</reference>
<name>A0A6L9UFP4_9HYPH</name>
<dbReference type="InterPro" id="IPR036388">
    <property type="entry name" value="WH-like_DNA-bd_sf"/>
</dbReference>
<evidence type="ECO:0000313" key="10">
    <source>
        <dbReference type="Proteomes" id="UP000483035"/>
    </source>
</evidence>
<gene>
    <name evidence="9" type="ORF">GR212_26565</name>
</gene>
<dbReference type="Gene3D" id="1.10.10.10">
    <property type="entry name" value="Winged helix-like DNA-binding domain superfamily/Winged helix DNA-binding domain"/>
    <property type="match status" value="1"/>
</dbReference>
<dbReference type="GO" id="GO:0032993">
    <property type="term" value="C:protein-DNA complex"/>
    <property type="evidence" value="ECO:0007669"/>
    <property type="project" value="TreeGrafter"/>
</dbReference>
<keyword evidence="4" id="KW-0804">Transcription</keyword>
<evidence type="ECO:0000256" key="1">
    <source>
        <dbReference type="ARBA" id="ARBA00009437"/>
    </source>
</evidence>
<evidence type="ECO:0000256" key="6">
    <source>
        <dbReference type="ARBA" id="ARBA00067332"/>
    </source>
</evidence>
<dbReference type="GO" id="GO:0003677">
    <property type="term" value="F:DNA binding"/>
    <property type="evidence" value="ECO:0007669"/>
    <property type="project" value="UniProtKB-KW"/>
</dbReference>
<dbReference type="GO" id="GO:0003700">
    <property type="term" value="F:DNA-binding transcription factor activity"/>
    <property type="evidence" value="ECO:0007669"/>
    <property type="project" value="InterPro"/>
</dbReference>
<comment type="similarity">
    <text evidence="1">Belongs to the LysR transcriptional regulatory family.</text>
</comment>
<sequence length="296" mass="32886">MDLRRLACFVALAEELHFRRAAERCHLTQPALSQQLRHLEDELEAQLVYRNKRRVSLTPAGEVFADEARKMLHMSKQAAQLVRRTARGELGQLFVGCTAPGMFIALPEIVRMFSKELPDVGLVIQEMTTAEQEEALRHGRIQLGIIHPPLDDSSISCLKIAEVAFKLVISNQNPLSRKRKLTLGDLASENFIMFPRKVGPQLYDQIVALCQNAGFSPRMIHEASPAQSIVAMAAANFGVGWIASRYQQFARPGIVYRELLGPAPFLTLGIAYNEGETAPAIRKFLAVATEIGKTIV</sequence>
<evidence type="ECO:0000256" key="2">
    <source>
        <dbReference type="ARBA" id="ARBA00023015"/>
    </source>
</evidence>
<dbReference type="PANTHER" id="PTHR30346">
    <property type="entry name" value="TRANSCRIPTIONAL DUAL REGULATOR HCAR-RELATED"/>
    <property type="match status" value="1"/>
</dbReference>
<dbReference type="SUPFAM" id="SSF53850">
    <property type="entry name" value="Periplasmic binding protein-like II"/>
    <property type="match status" value="1"/>
</dbReference>
<evidence type="ECO:0000256" key="7">
    <source>
        <dbReference type="ARBA" id="ARBA00083243"/>
    </source>
</evidence>
<dbReference type="PRINTS" id="PR00039">
    <property type="entry name" value="HTHLYSR"/>
</dbReference>
<dbReference type="PROSITE" id="PS50931">
    <property type="entry name" value="HTH_LYSR"/>
    <property type="match status" value="1"/>
</dbReference>
<dbReference type="Proteomes" id="UP000483035">
    <property type="component" value="Unassembled WGS sequence"/>
</dbReference>
<dbReference type="InterPro" id="IPR036390">
    <property type="entry name" value="WH_DNA-bd_sf"/>
</dbReference>
<dbReference type="InterPro" id="IPR000847">
    <property type="entry name" value="LysR_HTH_N"/>
</dbReference>
<dbReference type="SUPFAM" id="SSF46785">
    <property type="entry name" value="Winged helix' DNA-binding domain"/>
    <property type="match status" value="1"/>
</dbReference>
<keyword evidence="2" id="KW-0805">Transcription regulation</keyword>
<comment type="function">
    <text evidence="5">Transcriptional regulator of the ttuABCDE tartrate utilization operon.</text>
</comment>
<dbReference type="EMBL" id="WUEY01000016">
    <property type="protein sequence ID" value="NEI73132.1"/>
    <property type="molecule type" value="Genomic_DNA"/>
</dbReference>
<dbReference type="PANTHER" id="PTHR30346:SF0">
    <property type="entry name" value="HCA OPERON TRANSCRIPTIONAL ACTIVATOR HCAR"/>
    <property type="match status" value="1"/>
</dbReference>
<keyword evidence="3" id="KW-0238">DNA-binding</keyword>
<dbReference type="CDD" id="cd08414">
    <property type="entry name" value="PBP2_LTTR_aromatics_like"/>
    <property type="match status" value="1"/>
</dbReference>
<comment type="caution">
    <text evidence="9">The sequence shown here is derived from an EMBL/GenBank/DDBJ whole genome shotgun (WGS) entry which is preliminary data.</text>
</comment>
<proteinExistence type="inferred from homology"/>
<dbReference type="RefSeq" id="WP_163991179.1">
    <property type="nucleotide sequence ID" value="NZ_WUEY01000016.1"/>
</dbReference>
<feature type="domain" description="HTH lysR-type" evidence="8">
    <location>
        <begin position="1"/>
        <end position="58"/>
    </location>
</feature>
<evidence type="ECO:0000313" key="9">
    <source>
        <dbReference type="EMBL" id="NEI73132.1"/>
    </source>
</evidence>
<evidence type="ECO:0000256" key="4">
    <source>
        <dbReference type="ARBA" id="ARBA00023163"/>
    </source>
</evidence>
<dbReference type="Pfam" id="PF00126">
    <property type="entry name" value="HTH_1"/>
    <property type="match status" value="1"/>
</dbReference>
<dbReference type="Pfam" id="PF03466">
    <property type="entry name" value="LysR_substrate"/>
    <property type="match status" value="1"/>
</dbReference>
<dbReference type="FunFam" id="1.10.10.10:FF:000001">
    <property type="entry name" value="LysR family transcriptional regulator"/>
    <property type="match status" value="1"/>
</dbReference>
<accession>A0A6L9UFP4</accession>
<protein>
    <recommendedName>
        <fullName evidence="6">HTH-type transcriptional regulator TtuA</fullName>
    </recommendedName>
    <alternativeName>
        <fullName evidence="7">Tartrate utilization transcriptional regulator</fullName>
    </alternativeName>
</protein>
<dbReference type="AlphaFoldDB" id="A0A6L9UFP4"/>
<evidence type="ECO:0000256" key="5">
    <source>
        <dbReference type="ARBA" id="ARBA00054626"/>
    </source>
</evidence>
<dbReference type="InterPro" id="IPR005119">
    <property type="entry name" value="LysR_subst-bd"/>
</dbReference>
<organism evidence="9 10">
    <name type="scientific">Rhizobium lusitanum</name>
    <dbReference type="NCBI Taxonomy" id="293958"/>
    <lineage>
        <taxon>Bacteria</taxon>
        <taxon>Pseudomonadati</taxon>
        <taxon>Pseudomonadota</taxon>
        <taxon>Alphaproteobacteria</taxon>
        <taxon>Hyphomicrobiales</taxon>
        <taxon>Rhizobiaceae</taxon>
        <taxon>Rhizobium/Agrobacterium group</taxon>
        <taxon>Rhizobium</taxon>
    </lineage>
</organism>